<gene>
    <name evidence="9" type="ORF">GCM10011575_39420</name>
</gene>
<dbReference type="PANTHER" id="PTHR30472:SF41">
    <property type="entry name" value="TRANSPORT SYSTEM PERMEASE PROTEIN"/>
    <property type="match status" value="1"/>
</dbReference>
<organism evidence="9 10">
    <name type="scientific">Microlunatus endophyticus</name>
    <dbReference type="NCBI Taxonomy" id="1716077"/>
    <lineage>
        <taxon>Bacteria</taxon>
        <taxon>Bacillati</taxon>
        <taxon>Actinomycetota</taxon>
        <taxon>Actinomycetes</taxon>
        <taxon>Propionibacteriales</taxon>
        <taxon>Propionibacteriaceae</taxon>
        <taxon>Microlunatus</taxon>
    </lineage>
</organism>
<keyword evidence="5 8" id="KW-0812">Transmembrane</keyword>
<feature type="transmembrane region" description="Helical" evidence="8">
    <location>
        <begin position="110"/>
        <end position="133"/>
    </location>
</feature>
<evidence type="ECO:0000256" key="5">
    <source>
        <dbReference type="ARBA" id="ARBA00022692"/>
    </source>
</evidence>
<keyword evidence="3" id="KW-0813">Transport</keyword>
<keyword evidence="6 8" id="KW-1133">Transmembrane helix</keyword>
<dbReference type="CDD" id="cd06550">
    <property type="entry name" value="TM_ABC_iron-siderophores_like"/>
    <property type="match status" value="1"/>
</dbReference>
<dbReference type="InterPro" id="IPR037294">
    <property type="entry name" value="ABC_BtuC-like"/>
</dbReference>
<dbReference type="Pfam" id="PF01032">
    <property type="entry name" value="FecCD"/>
    <property type="match status" value="1"/>
</dbReference>
<evidence type="ECO:0000256" key="1">
    <source>
        <dbReference type="ARBA" id="ARBA00004651"/>
    </source>
</evidence>
<feature type="transmembrane region" description="Helical" evidence="8">
    <location>
        <begin position="172"/>
        <end position="197"/>
    </location>
</feature>
<name>A0A917SGL3_9ACTN</name>
<dbReference type="InterPro" id="IPR000522">
    <property type="entry name" value="ABC_transptr_permease_BtuC"/>
</dbReference>
<proteinExistence type="inferred from homology"/>
<dbReference type="SUPFAM" id="SSF81345">
    <property type="entry name" value="ABC transporter involved in vitamin B12 uptake, BtuC"/>
    <property type="match status" value="1"/>
</dbReference>
<reference evidence="9" key="2">
    <citation type="submission" date="2020-09" db="EMBL/GenBank/DDBJ databases">
        <authorList>
            <person name="Sun Q."/>
            <person name="Zhou Y."/>
        </authorList>
    </citation>
    <scope>NUCLEOTIDE SEQUENCE</scope>
    <source>
        <strain evidence="9">CGMCC 4.7306</strain>
    </source>
</reference>
<evidence type="ECO:0000256" key="7">
    <source>
        <dbReference type="ARBA" id="ARBA00023136"/>
    </source>
</evidence>
<feature type="transmembrane region" description="Helical" evidence="8">
    <location>
        <begin position="145"/>
        <end position="165"/>
    </location>
</feature>
<protein>
    <submittedName>
        <fullName evidence="9">Iron ABC transporter</fullName>
    </submittedName>
</protein>
<keyword evidence="10" id="KW-1185">Reference proteome</keyword>
<sequence>MVTARAATATEELRSSVRPRLARSVITLIILAVAAVLALGVGAAVGSVTIDWHDLVSFVISGHAHDPTTTVLLGEIRMPRVITAGAVGAGLAISGLLMQTLFANPLADPYVLGVSSGASLGVALVTLGTGTFTSGFVTLVGGGRFAIVVAAATGSAAVLLLILVIGRWVRSVITLLIIGVMLSSAIGAITSLLLAFADPDRLQRYVMWGLGSFSGVTRGDLAVLLPLIIGPVIISGLLARSLNAMLLGELYARSMGVRAALVRTVAMILAAVIAGTVTAYCGPIAFLGMAVPHLARLVIGSSDHRVLMPATIGMGVITSSICSVIAQLPGDNAVLPINVTSALIGAPVVIMVLLRSRRLSAGAV</sequence>
<feature type="transmembrane region" description="Helical" evidence="8">
    <location>
        <begin position="221"/>
        <end position="239"/>
    </location>
</feature>
<feature type="transmembrane region" description="Helical" evidence="8">
    <location>
        <begin position="306"/>
        <end position="328"/>
    </location>
</feature>
<evidence type="ECO:0000313" key="10">
    <source>
        <dbReference type="Proteomes" id="UP000613840"/>
    </source>
</evidence>
<evidence type="ECO:0000256" key="2">
    <source>
        <dbReference type="ARBA" id="ARBA00007935"/>
    </source>
</evidence>
<dbReference type="GO" id="GO:0005886">
    <property type="term" value="C:plasma membrane"/>
    <property type="evidence" value="ECO:0007669"/>
    <property type="project" value="UniProtKB-SubCell"/>
</dbReference>
<dbReference type="GO" id="GO:0022857">
    <property type="term" value="F:transmembrane transporter activity"/>
    <property type="evidence" value="ECO:0007669"/>
    <property type="project" value="InterPro"/>
</dbReference>
<feature type="transmembrane region" description="Helical" evidence="8">
    <location>
        <begin position="21"/>
        <end position="45"/>
    </location>
</feature>
<dbReference type="AlphaFoldDB" id="A0A917SGL3"/>
<evidence type="ECO:0000256" key="4">
    <source>
        <dbReference type="ARBA" id="ARBA00022475"/>
    </source>
</evidence>
<feature type="transmembrane region" description="Helical" evidence="8">
    <location>
        <begin position="260"/>
        <end position="277"/>
    </location>
</feature>
<comment type="subcellular location">
    <subcellularLocation>
        <location evidence="1">Cell membrane</location>
        <topology evidence="1">Multi-pass membrane protein</topology>
    </subcellularLocation>
</comment>
<dbReference type="PANTHER" id="PTHR30472">
    <property type="entry name" value="FERRIC ENTEROBACTIN TRANSPORT SYSTEM PERMEASE PROTEIN"/>
    <property type="match status" value="1"/>
</dbReference>
<dbReference type="GO" id="GO:0033214">
    <property type="term" value="P:siderophore-iron import into cell"/>
    <property type="evidence" value="ECO:0007669"/>
    <property type="project" value="TreeGrafter"/>
</dbReference>
<comment type="similarity">
    <text evidence="2">Belongs to the binding-protein-dependent transport system permease family. FecCD subfamily.</text>
</comment>
<feature type="transmembrane region" description="Helical" evidence="8">
    <location>
        <begin position="81"/>
        <end position="98"/>
    </location>
</feature>
<evidence type="ECO:0000313" key="9">
    <source>
        <dbReference type="EMBL" id="GGL77259.1"/>
    </source>
</evidence>
<dbReference type="RefSeq" id="WP_188897097.1">
    <property type="nucleotide sequence ID" value="NZ_BMMZ01000012.1"/>
</dbReference>
<dbReference type="Gene3D" id="1.10.3470.10">
    <property type="entry name" value="ABC transporter involved in vitamin B12 uptake, BtuC"/>
    <property type="match status" value="1"/>
</dbReference>
<feature type="transmembrane region" description="Helical" evidence="8">
    <location>
        <begin position="334"/>
        <end position="354"/>
    </location>
</feature>
<reference evidence="9" key="1">
    <citation type="journal article" date="2014" name="Int. J. Syst. Evol. Microbiol.">
        <title>Complete genome sequence of Corynebacterium casei LMG S-19264T (=DSM 44701T), isolated from a smear-ripened cheese.</title>
        <authorList>
            <consortium name="US DOE Joint Genome Institute (JGI-PGF)"/>
            <person name="Walter F."/>
            <person name="Albersmeier A."/>
            <person name="Kalinowski J."/>
            <person name="Ruckert C."/>
        </authorList>
    </citation>
    <scope>NUCLEOTIDE SEQUENCE</scope>
    <source>
        <strain evidence="9">CGMCC 4.7306</strain>
    </source>
</reference>
<accession>A0A917SGL3</accession>
<dbReference type="Proteomes" id="UP000613840">
    <property type="component" value="Unassembled WGS sequence"/>
</dbReference>
<evidence type="ECO:0000256" key="8">
    <source>
        <dbReference type="SAM" id="Phobius"/>
    </source>
</evidence>
<evidence type="ECO:0000256" key="6">
    <source>
        <dbReference type="ARBA" id="ARBA00022989"/>
    </source>
</evidence>
<comment type="caution">
    <text evidence="9">The sequence shown here is derived from an EMBL/GenBank/DDBJ whole genome shotgun (WGS) entry which is preliminary data.</text>
</comment>
<evidence type="ECO:0000256" key="3">
    <source>
        <dbReference type="ARBA" id="ARBA00022448"/>
    </source>
</evidence>
<keyword evidence="4" id="KW-1003">Cell membrane</keyword>
<keyword evidence="7 8" id="KW-0472">Membrane</keyword>
<dbReference type="EMBL" id="BMMZ01000012">
    <property type="protein sequence ID" value="GGL77259.1"/>
    <property type="molecule type" value="Genomic_DNA"/>
</dbReference>